<dbReference type="PROSITE" id="PS50005">
    <property type="entry name" value="TPR"/>
    <property type="match status" value="2"/>
</dbReference>
<evidence type="ECO:0000313" key="8">
    <source>
        <dbReference type="EMBL" id="ORX51150.1"/>
    </source>
</evidence>
<dbReference type="Gene3D" id="1.25.40.10">
    <property type="entry name" value="Tetratricopeptide repeat domain"/>
    <property type="match status" value="2"/>
</dbReference>
<keyword evidence="2" id="KW-0963">Cytoplasm</keyword>
<dbReference type="GO" id="GO:0003341">
    <property type="term" value="P:cilium movement"/>
    <property type="evidence" value="ECO:0007669"/>
    <property type="project" value="TreeGrafter"/>
</dbReference>
<keyword evidence="4 6" id="KW-0802">TPR repeat</keyword>
<dbReference type="AlphaFoldDB" id="A0A1Y1VAQ2"/>
<comment type="caution">
    <text evidence="8">The sequence shown here is derived from an EMBL/GenBank/DDBJ whole genome shotgun (WGS) entry which is preliminary data.</text>
</comment>
<reference evidence="8 9" key="1">
    <citation type="submission" date="2016-08" db="EMBL/GenBank/DDBJ databases">
        <title>Genomes of anaerobic fungi encode conserved fungal cellulosomes for biomass hydrolysis.</title>
        <authorList>
            <consortium name="DOE Joint Genome Institute"/>
            <person name="Haitjema C.H."/>
            <person name="Gilmore S.P."/>
            <person name="Henske J.K."/>
            <person name="Solomon K.V."/>
            <person name="De Groot R."/>
            <person name="Kuo A."/>
            <person name="Mondo S.J."/>
            <person name="Salamov A.A."/>
            <person name="Labutti K."/>
            <person name="Zhao Z."/>
            <person name="Chiniquy J."/>
            <person name="Barry K."/>
            <person name="Brewer H.M."/>
            <person name="Purvine S.O."/>
            <person name="Wright A.T."/>
            <person name="Boxma B."/>
            <person name="Van Alen T."/>
            <person name="Hackstein J.H."/>
            <person name="Baker S.E."/>
            <person name="Grigoriev I.V."/>
            <person name="O'Malley M.A."/>
        </authorList>
    </citation>
    <scope>NUCLEOTIDE SEQUENCE [LARGE SCALE GENOMIC DNA]</scope>
    <source>
        <strain evidence="9">finn</strain>
    </source>
</reference>
<accession>A0A1Y1VAQ2</accession>
<evidence type="ECO:0000313" key="9">
    <source>
        <dbReference type="Proteomes" id="UP000193719"/>
    </source>
</evidence>
<sequence length="615" mass="71636">MNLGKIQNKRIISLKRPQSQQVLNPELEVFSRQMRARNNYQPSGNHKKSLIKNICEEMLINGNINSFVNFFYLTHTTQNPKELNKSKDTQENDNNKKELIKKNYDDDDSEEEGGGEKRLYYEINTFNDRTKETVTDMSKTNMLSTDNLFNFNTLFVSIEECEKMGNALETYNSKKNLAEYFGRLNNWNESIKYYQKAYDSIVLLKNKVELHMEAIYNIGYAYEKTNQITKALAYYIKCRDISIDNYNKSYELTASQKIVKLRLIIANKLDKKKKYDKEIEYYKKCIKIIKESYNEQDEINIISFRLGTAYFNNNELDKAISLFDVFINNTDDTEKNLANKRLAHASIADCYVSKNDYDNAIKHLEKFISFGAKDLKQKTAQMEALNKLGIIYNKRGEYKKAVVCFEKHFQLLNTIKEEENNMTGSSKLNKSFSRKKFYKTSSSSETSQSQLYGEDDDNDEKNEIKLKKLDNLDPLLMKDSRSSLATENSVKSLQCIENSKKFNEALIQMGVAKADNELERFFNWIQKSDTSSLKSLLQWKANRSIIEFGEEDSLLNNTERETEDILTNNQMNMNVDNTETTEIKTEATDIKTKTIDDPIEKNEENIKMEVENVLS</sequence>
<keyword evidence="3" id="KW-0677">Repeat</keyword>
<feature type="repeat" description="TPR" evidence="6">
    <location>
        <begin position="382"/>
        <end position="415"/>
    </location>
</feature>
<organism evidence="8 9">
    <name type="scientific">Piromyces finnis</name>
    <dbReference type="NCBI Taxonomy" id="1754191"/>
    <lineage>
        <taxon>Eukaryota</taxon>
        <taxon>Fungi</taxon>
        <taxon>Fungi incertae sedis</taxon>
        <taxon>Chytridiomycota</taxon>
        <taxon>Chytridiomycota incertae sedis</taxon>
        <taxon>Neocallimastigomycetes</taxon>
        <taxon>Neocallimastigales</taxon>
        <taxon>Neocallimastigaceae</taxon>
        <taxon>Piromyces</taxon>
    </lineage>
</organism>
<evidence type="ECO:0000256" key="5">
    <source>
        <dbReference type="ARBA" id="ARBA00040665"/>
    </source>
</evidence>
<evidence type="ECO:0000256" key="6">
    <source>
        <dbReference type="PROSITE-ProRule" id="PRU00339"/>
    </source>
</evidence>
<dbReference type="InterPro" id="IPR011990">
    <property type="entry name" value="TPR-like_helical_dom_sf"/>
</dbReference>
<dbReference type="EMBL" id="MCFH01000019">
    <property type="protein sequence ID" value="ORX51150.1"/>
    <property type="molecule type" value="Genomic_DNA"/>
</dbReference>
<dbReference type="InterPro" id="IPR019734">
    <property type="entry name" value="TPR_rpt"/>
</dbReference>
<evidence type="ECO:0000256" key="3">
    <source>
        <dbReference type="ARBA" id="ARBA00022737"/>
    </source>
</evidence>
<name>A0A1Y1VAQ2_9FUNG</name>
<dbReference type="Proteomes" id="UP000193719">
    <property type="component" value="Unassembled WGS sequence"/>
</dbReference>
<protein>
    <recommendedName>
        <fullName evidence="5">Tetratricopeptide repeat protein 29</fullName>
    </recommendedName>
</protein>
<evidence type="ECO:0000256" key="4">
    <source>
        <dbReference type="ARBA" id="ARBA00022803"/>
    </source>
</evidence>
<dbReference type="GO" id="GO:0005929">
    <property type="term" value="C:cilium"/>
    <property type="evidence" value="ECO:0007669"/>
    <property type="project" value="TreeGrafter"/>
</dbReference>
<dbReference type="SMART" id="SM00028">
    <property type="entry name" value="TPR"/>
    <property type="match status" value="5"/>
</dbReference>
<reference evidence="8 9" key="2">
    <citation type="submission" date="2016-08" db="EMBL/GenBank/DDBJ databases">
        <title>Pervasive Adenine N6-methylation of Active Genes in Fungi.</title>
        <authorList>
            <consortium name="DOE Joint Genome Institute"/>
            <person name="Mondo S.J."/>
            <person name="Dannebaum R.O."/>
            <person name="Kuo R.C."/>
            <person name="Labutti K."/>
            <person name="Haridas S."/>
            <person name="Kuo A."/>
            <person name="Salamov A."/>
            <person name="Ahrendt S.R."/>
            <person name="Lipzen A."/>
            <person name="Sullivan W."/>
            <person name="Andreopoulos W.B."/>
            <person name="Clum A."/>
            <person name="Lindquist E."/>
            <person name="Daum C."/>
            <person name="Ramamoorthy G.K."/>
            <person name="Gryganskyi A."/>
            <person name="Culley D."/>
            <person name="Magnuson J.K."/>
            <person name="James T.Y."/>
            <person name="O'Malley M.A."/>
            <person name="Stajich J.E."/>
            <person name="Spatafora J.W."/>
            <person name="Visel A."/>
            <person name="Grigoriev I.V."/>
        </authorList>
    </citation>
    <scope>NUCLEOTIDE SEQUENCE [LARGE SCALE GENOMIC DNA]</scope>
    <source>
        <strain evidence="9">finn</strain>
    </source>
</reference>
<dbReference type="Pfam" id="PF13174">
    <property type="entry name" value="TPR_6"/>
    <property type="match status" value="1"/>
</dbReference>
<gene>
    <name evidence="8" type="ORF">BCR36DRAFT_351715</name>
</gene>
<evidence type="ECO:0000256" key="2">
    <source>
        <dbReference type="ARBA" id="ARBA00022490"/>
    </source>
</evidence>
<feature type="repeat" description="TPR" evidence="6">
    <location>
        <begin position="212"/>
        <end position="245"/>
    </location>
</feature>
<dbReference type="GO" id="GO:0005737">
    <property type="term" value="C:cytoplasm"/>
    <property type="evidence" value="ECO:0007669"/>
    <property type="project" value="UniProtKB-SubCell"/>
</dbReference>
<feature type="region of interest" description="Disordered" evidence="7">
    <location>
        <begin position="80"/>
        <end position="114"/>
    </location>
</feature>
<evidence type="ECO:0000256" key="1">
    <source>
        <dbReference type="ARBA" id="ARBA00004496"/>
    </source>
</evidence>
<evidence type="ECO:0000256" key="7">
    <source>
        <dbReference type="SAM" id="MobiDB-lite"/>
    </source>
</evidence>
<feature type="compositionally biased region" description="Basic and acidic residues" evidence="7">
    <location>
        <begin position="82"/>
        <end position="104"/>
    </location>
</feature>
<dbReference type="PANTHER" id="PTHR46630">
    <property type="entry name" value="TETRATRICOPEPTIDE REPEAT PROTEIN 29"/>
    <property type="match status" value="1"/>
</dbReference>
<comment type="subcellular location">
    <subcellularLocation>
        <location evidence="1">Cytoplasm</location>
    </subcellularLocation>
</comment>
<dbReference type="OrthoDB" id="626167at2759"/>
<proteinExistence type="predicted"/>
<dbReference type="SUPFAM" id="SSF48452">
    <property type="entry name" value="TPR-like"/>
    <property type="match status" value="2"/>
</dbReference>
<dbReference type="InterPro" id="IPR051476">
    <property type="entry name" value="Bac_ResReg_Asp_Phosphatase"/>
</dbReference>
<keyword evidence="9" id="KW-1185">Reference proteome</keyword>
<dbReference type="PANTHER" id="PTHR46630:SF1">
    <property type="entry name" value="TETRATRICOPEPTIDE REPEAT PROTEIN 29"/>
    <property type="match status" value="1"/>
</dbReference>
<dbReference type="Pfam" id="PF13181">
    <property type="entry name" value="TPR_8"/>
    <property type="match status" value="3"/>
</dbReference>